<name>A0A820AHH8_9BILA</name>
<evidence type="ECO:0000256" key="2">
    <source>
        <dbReference type="ARBA" id="ARBA00022448"/>
    </source>
</evidence>
<dbReference type="AlphaFoldDB" id="A0A820AHH8"/>
<dbReference type="PANTHER" id="PTHR10981">
    <property type="entry name" value="BATTENIN"/>
    <property type="match status" value="1"/>
</dbReference>
<dbReference type="GO" id="GO:0005765">
    <property type="term" value="C:lysosomal membrane"/>
    <property type="evidence" value="ECO:0007669"/>
    <property type="project" value="UniProtKB-SubCell"/>
</dbReference>
<accession>A0A820AHH8</accession>
<evidence type="ECO:0000313" key="7">
    <source>
        <dbReference type="EMBL" id="CAF4189185.1"/>
    </source>
</evidence>
<dbReference type="PRINTS" id="PR01315">
    <property type="entry name" value="BATTENIN"/>
</dbReference>
<evidence type="ECO:0000313" key="8">
    <source>
        <dbReference type="Proteomes" id="UP000663842"/>
    </source>
</evidence>
<evidence type="ECO:0000256" key="3">
    <source>
        <dbReference type="ARBA" id="ARBA00022692"/>
    </source>
</evidence>
<feature type="transmembrane region" description="Helical" evidence="6">
    <location>
        <begin position="427"/>
        <end position="446"/>
    </location>
</feature>
<keyword evidence="4 6" id="KW-1133">Transmembrane helix</keyword>
<keyword evidence="5 6" id="KW-0472">Membrane</keyword>
<comment type="subcellular location">
    <subcellularLocation>
        <location evidence="1">Endomembrane system</location>
        <topology evidence="1">Multi-pass membrane protein</topology>
    </subcellularLocation>
    <subcellularLocation>
        <location evidence="6">Lysosome membrane</location>
        <topology evidence="6">Multi-pass membrane protein</topology>
    </subcellularLocation>
</comment>
<feature type="transmembrane region" description="Helical" evidence="6">
    <location>
        <begin position="490"/>
        <end position="508"/>
    </location>
</feature>
<feature type="transmembrane region" description="Helical" evidence="6">
    <location>
        <begin position="458"/>
        <end position="478"/>
    </location>
</feature>
<feature type="non-terminal residue" evidence="7">
    <location>
        <position position="1"/>
    </location>
</feature>
<dbReference type="GO" id="GO:0051453">
    <property type="term" value="P:regulation of intracellular pH"/>
    <property type="evidence" value="ECO:0007669"/>
    <property type="project" value="TreeGrafter"/>
</dbReference>
<evidence type="ECO:0000256" key="5">
    <source>
        <dbReference type="ARBA" id="ARBA00023136"/>
    </source>
</evidence>
<keyword evidence="3 6" id="KW-0812">Transmembrane</keyword>
<comment type="caution">
    <text evidence="7">The sequence shown here is derived from an EMBL/GenBank/DDBJ whole genome shotgun (WGS) entry which is preliminary data.</text>
</comment>
<evidence type="ECO:0000256" key="1">
    <source>
        <dbReference type="ARBA" id="ARBA00004127"/>
    </source>
</evidence>
<dbReference type="GO" id="GO:0007040">
    <property type="term" value="P:lysosome organization"/>
    <property type="evidence" value="ECO:0007669"/>
    <property type="project" value="TreeGrafter"/>
</dbReference>
<dbReference type="EMBL" id="CAJOBF010005864">
    <property type="protein sequence ID" value="CAF4189185.1"/>
    <property type="molecule type" value="Genomic_DNA"/>
</dbReference>
<feature type="transmembrane region" description="Helical" evidence="6">
    <location>
        <begin position="402"/>
        <end position="421"/>
    </location>
</feature>
<sequence>MDSSAAIGTAISQHSGIVTLAAGDDFSAAFQSNAWRTLATATVATIMYSILKPVSQTIAINVSVADADGDIIRCRWATASNGVDECGGVCPPSSLPAGTSIYPNCTILITGQIVDDWLAVALTVNPLSSVPVQFFVQVVSQASCTSSPTIIGKSPQQSCTLILFGQTFVSQLILINNCGSNVTIIDMTTLAFPGMVRESSTQLNTTTYYSDLSRTPASAQLGYQVISQNAQSAQYCFTFYVSETYQRVCPGEAYQQRAPIVLYQHSDNKFLLIRDDTTDRNGLSRFSVLDSSEKQYLYRLKSSNDDSNLLLIISYPSKDVLGYVGNEWRNEILNVTFEIYNSTTNQWTNGTIKKLPNLFTEKYLIEWNSQNFMMKKKLFSIHHKFYDECENVLAQFRMRFRCIRFALIVIFAVSALVIVGLSKVVAFSLFGVACASICSGFGEITMLQLTSFYPKHTVSAWSSGTGAAGLLGALSFAALTGPLKVKPRTAILILLFIPVLQVFSYIMVGASQAAAKHLEYQQISDATTTDADTDNDTEEKITVNKTTTVTKFMSKLQLVKPLLKYMIPLSLVYFAEYLINQGL</sequence>
<dbReference type="Pfam" id="PF02487">
    <property type="entry name" value="CLN3"/>
    <property type="match status" value="1"/>
</dbReference>
<dbReference type="Proteomes" id="UP000663842">
    <property type="component" value="Unassembled WGS sequence"/>
</dbReference>
<dbReference type="PANTHER" id="PTHR10981:SF0">
    <property type="entry name" value="BATTENIN"/>
    <property type="match status" value="1"/>
</dbReference>
<evidence type="ECO:0000256" key="6">
    <source>
        <dbReference type="RuleBase" id="RU361113"/>
    </source>
</evidence>
<organism evidence="7 8">
    <name type="scientific">Rotaria magnacalcarata</name>
    <dbReference type="NCBI Taxonomy" id="392030"/>
    <lineage>
        <taxon>Eukaryota</taxon>
        <taxon>Metazoa</taxon>
        <taxon>Spiralia</taxon>
        <taxon>Gnathifera</taxon>
        <taxon>Rotifera</taxon>
        <taxon>Eurotatoria</taxon>
        <taxon>Bdelloidea</taxon>
        <taxon>Philodinida</taxon>
        <taxon>Philodinidae</taxon>
        <taxon>Rotaria</taxon>
    </lineage>
</organism>
<evidence type="ECO:0000256" key="4">
    <source>
        <dbReference type="ARBA" id="ARBA00022989"/>
    </source>
</evidence>
<keyword evidence="6" id="KW-0458">Lysosome</keyword>
<proteinExistence type="inferred from homology"/>
<keyword evidence="2" id="KW-0813">Transport</keyword>
<comment type="similarity">
    <text evidence="6">Belongs to the battenin family.</text>
</comment>
<dbReference type="GO" id="GO:0012505">
    <property type="term" value="C:endomembrane system"/>
    <property type="evidence" value="ECO:0007669"/>
    <property type="project" value="UniProtKB-SubCell"/>
</dbReference>
<dbReference type="InterPro" id="IPR003492">
    <property type="entry name" value="Battenin_disease_Cln3"/>
</dbReference>
<protein>
    <recommendedName>
        <fullName evidence="6">Battenin</fullName>
    </recommendedName>
</protein>
<reference evidence="7" key="1">
    <citation type="submission" date="2021-02" db="EMBL/GenBank/DDBJ databases">
        <authorList>
            <person name="Nowell W R."/>
        </authorList>
    </citation>
    <scope>NUCLEOTIDE SEQUENCE</scope>
</reference>
<gene>
    <name evidence="7" type="ORF">UXM345_LOCUS27326</name>
</gene>
<comment type="caution">
    <text evidence="6">Lacks conserved residue(s) required for the propagation of feature annotation.</text>
</comment>